<keyword evidence="4" id="KW-0639">Primosome</keyword>
<feature type="binding site" evidence="10">
    <location>
        <position position="321"/>
    </location>
    <ligand>
        <name>[4Fe-4S] cluster</name>
        <dbReference type="ChEBI" id="CHEBI:49883"/>
    </ligand>
</feature>
<evidence type="ECO:0000256" key="2">
    <source>
        <dbReference type="ARBA" id="ARBA00010564"/>
    </source>
</evidence>
<comment type="cofactor">
    <cofactor evidence="1">
        <name>[4Fe-4S] cluster</name>
        <dbReference type="ChEBI" id="CHEBI:49883"/>
    </cofactor>
</comment>
<organism evidence="12 13">
    <name type="scientific">Jimgerdemannia flammicorona</name>
    <dbReference type="NCBI Taxonomy" id="994334"/>
    <lineage>
        <taxon>Eukaryota</taxon>
        <taxon>Fungi</taxon>
        <taxon>Fungi incertae sedis</taxon>
        <taxon>Mucoromycota</taxon>
        <taxon>Mucoromycotina</taxon>
        <taxon>Endogonomycetes</taxon>
        <taxon>Endogonales</taxon>
        <taxon>Endogonaceae</taxon>
        <taxon>Jimgerdemannia</taxon>
    </lineage>
</organism>
<dbReference type="OrthoDB" id="421393at2759"/>
<comment type="similarity">
    <text evidence="2">Belongs to the eukaryotic-type primase large subunit family.</text>
</comment>
<evidence type="ECO:0000256" key="10">
    <source>
        <dbReference type="PIRSR" id="PIRSR009449-1"/>
    </source>
</evidence>
<feature type="domain" description="DNA primase large subunit C-terminal" evidence="11">
    <location>
        <begin position="238"/>
        <end position="418"/>
    </location>
</feature>
<dbReference type="GO" id="GO:0046872">
    <property type="term" value="F:metal ion binding"/>
    <property type="evidence" value="ECO:0007669"/>
    <property type="project" value="UniProtKB-KW"/>
</dbReference>
<dbReference type="GO" id="GO:0005658">
    <property type="term" value="C:alpha DNA polymerase:primase complex"/>
    <property type="evidence" value="ECO:0007669"/>
    <property type="project" value="TreeGrafter"/>
</dbReference>
<evidence type="ECO:0000313" key="12">
    <source>
        <dbReference type="EMBL" id="RUP43267.1"/>
    </source>
</evidence>
<dbReference type="InterPro" id="IPR016558">
    <property type="entry name" value="DNA_primase_lsu_euk"/>
</dbReference>
<feature type="binding site" evidence="10">
    <location>
        <position position="338"/>
    </location>
    <ligand>
        <name>[4Fe-4S] cluster</name>
        <dbReference type="ChEBI" id="CHEBI:49883"/>
    </ligand>
</feature>
<dbReference type="PIRSF" id="PIRSF009449">
    <property type="entry name" value="DNA_primase_large_subunit"/>
    <property type="match status" value="1"/>
</dbReference>
<dbReference type="Proteomes" id="UP000268093">
    <property type="component" value="Unassembled WGS sequence"/>
</dbReference>
<dbReference type="Pfam" id="PF04104">
    <property type="entry name" value="DNA_primase_lrg"/>
    <property type="match status" value="1"/>
</dbReference>
<keyword evidence="13" id="KW-1185">Reference proteome</keyword>
<gene>
    <name evidence="12" type="ORF">BC936DRAFT_137411</name>
</gene>
<dbReference type="Pfam" id="PF26466">
    <property type="entry name" value="DNA_primase_lrg_N"/>
    <property type="match status" value="1"/>
</dbReference>
<evidence type="ECO:0000256" key="8">
    <source>
        <dbReference type="ARBA" id="ARBA00023014"/>
    </source>
</evidence>
<keyword evidence="8 10" id="KW-0411">Iron-sulfur</keyword>
<evidence type="ECO:0000313" key="13">
    <source>
        <dbReference type="Proteomes" id="UP000268093"/>
    </source>
</evidence>
<proteinExistence type="inferred from homology"/>
<dbReference type="PANTHER" id="PTHR10537">
    <property type="entry name" value="DNA PRIMASE LARGE SUBUNIT"/>
    <property type="match status" value="1"/>
</dbReference>
<evidence type="ECO:0000256" key="5">
    <source>
        <dbReference type="ARBA" id="ARBA00022705"/>
    </source>
</evidence>
<dbReference type="PANTHER" id="PTHR10537:SF3">
    <property type="entry name" value="DNA PRIMASE LARGE SUBUNIT"/>
    <property type="match status" value="1"/>
</dbReference>
<dbReference type="InterPro" id="IPR058560">
    <property type="entry name" value="DNA_primase_C"/>
</dbReference>
<accession>A0A433CXF2</accession>
<reference evidence="12 13" key="1">
    <citation type="journal article" date="2018" name="New Phytol.">
        <title>Phylogenomics of Endogonaceae and evolution of mycorrhizas within Mucoromycota.</title>
        <authorList>
            <person name="Chang Y."/>
            <person name="Desiro A."/>
            <person name="Na H."/>
            <person name="Sandor L."/>
            <person name="Lipzen A."/>
            <person name="Clum A."/>
            <person name="Barry K."/>
            <person name="Grigoriev I.V."/>
            <person name="Martin F.M."/>
            <person name="Stajich J.E."/>
            <person name="Smith M.E."/>
            <person name="Bonito G."/>
            <person name="Spatafora J.W."/>
        </authorList>
    </citation>
    <scope>NUCLEOTIDE SEQUENCE [LARGE SCALE GENOMIC DNA]</scope>
    <source>
        <strain evidence="12 13">GMNB39</strain>
    </source>
</reference>
<dbReference type="AlphaFoldDB" id="A0A433CXF2"/>
<keyword evidence="7 10" id="KW-0408">Iron</keyword>
<evidence type="ECO:0000256" key="7">
    <source>
        <dbReference type="ARBA" id="ARBA00023004"/>
    </source>
</evidence>
<dbReference type="GO" id="GO:0006269">
    <property type="term" value="P:DNA replication, synthesis of primer"/>
    <property type="evidence" value="ECO:0007669"/>
    <property type="project" value="UniProtKB-KW"/>
</dbReference>
<name>A0A433CXF2_9FUNG</name>
<protein>
    <submittedName>
        <fullName evidence="12">DNA primase large subunit</fullName>
    </submittedName>
</protein>
<keyword evidence="3 10" id="KW-0004">4Fe-4S</keyword>
<keyword evidence="9" id="KW-0238">DNA-binding</keyword>
<dbReference type="CDD" id="cd07322">
    <property type="entry name" value="PriL_PriS_Eukaryotic"/>
    <property type="match status" value="1"/>
</dbReference>
<feature type="non-terminal residue" evidence="12">
    <location>
        <position position="1"/>
    </location>
</feature>
<comment type="caution">
    <text evidence="12">The sequence shown here is derived from an EMBL/GenBank/DDBJ whole genome shotgun (WGS) entry which is preliminary data.</text>
</comment>
<evidence type="ECO:0000256" key="1">
    <source>
        <dbReference type="ARBA" id="ARBA00001966"/>
    </source>
</evidence>
<feature type="binding site" evidence="10">
    <location>
        <position position="243"/>
    </location>
    <ligand>
        <name>[4Fe-4S] cluster</name>
        <dbReference type="ChEBI" id="CHEBI:49883"/>
    </ligand>
</feature>
<dbReference type="EMBL" id="RBNI01011375">
    <property type="protein sequence ID" value="RUP43267.1"/>
    <property type="molecule type" value="Genomic_DNA"/>
</dbReference>
<dbReference type="Gene3D" id="1.20.930.80">
    <property type="match status" value="1"/>
</dbReference>
<dbReference type="InterPro" id="IPR007238">
    <property type="entry name" value="DNA_primase_lsu_euk/arc"/>
</dbReference>
<evidence type="ECO:0000256" key="4">
    <source>
        <dbReference type="ARBA" id="ARBA00022515"/>
    </source>
</evidence>
<keyword evidence="6 10" id="KW-0479">Metal-binding</keyword>
<evidence type="ECO:0000259" key="11">
    <source>
        <dbReference type="Pfam" id="PF04104"/>
    </source>
</evidence>
<sequence>VLKTLESALIRNKPPAEVKQLIDKVSKEYLQLDSNYGKQPQLHEQRRKDHISHFILRLAYCKSEELRAWFLRQECALFRYRFESENSQDKQGFLAALNLNWNIVTPADKKEMQDDLERSSHWSAGQMNASQYIESETFFEVDFERVPDLIARRAVYLRRGKAYVPMSEQVSLVMEEFRNRLAKALEVTAKALPRMDEDQRLMPVLNNINKQYAGNEYNAEGKGIAGKVSAEDVDSLVQHFPLCMRHLHAQLREDRHLKHGGRMQYGLFLKGIGLTLEEALVFWRKAFSKQTEDQFAKNYVYNIRHNYGQEGKRTDYTPYSCVKIITSNQPGTGDHHGCPFRHFSPQNMEAILYRQRVSAANIRDIMELVQGHHYQIACTRFYELTRATAGEGGRAEGGSGQPAATAQIDAITHPNQFFEMSFVAAGGQVARSWIKREKGGAGEGMMVDR</sequence>
<evidence type="ECO:0000256" key="6">
    <source>
        <dbReference type="ARBA" id="ARBA00022723"/>
    </source>
</evidence>
<evidence type="ECO:0000256" key="3">
    <source>
        <dbReference type="ARBA" id="ARBA00022485"/>
    </source>
</evidence>
<evidence type="ECO:0000256" key="9">
    <source>
        <dbReference type="ARBA" id="ARBA00023125"/>
    </source>
</evidence>
<keyword evidence="5" id="KW-0235">DNA replication</keyword>
<dbReference type="GO" id="GO:0003677">
    <property type="term" value="F:DNA binding"/>
    <property type="evidence" value="ECO:0007669"/>
    <property type="project" value="UniProtKB-KW"/>
</dbReference>
<feature type="binding site" evidence="10">
    <location>
        <position position="378"/>
    </location>
    <ligand>
        <name>[4Fe-4S] cluster</name>
        <dbReference type="ChEBI" id="CHEBI:49883"/>
    </ligand>
</feature>
<dbReference type="GO" id="GO:0006270">
    <property type="term" value="P:DNA replication initiation"/>
    <property type="evidence" value="ECO:0007669"/>
    <property type="project" value="TreeGrafter"/>
</dbReference>
<dbReference type="GO" id="GO:0051539">
    <property type="term" value="F:4 iron, 4 sulfur cluster binding"/>
    <property type="evidence" value="ECO:0007669"/>
    <property type="project" value="UniProtKB-KW"/>
</dbReference>